<keyword evidence="7" id="KW-0677">Repeat</keyword>
<reference evidence="15" key="1">
    <citation type="submission" date="2023-08" db="EMBL/GenBank/DDBJ databases">
        <title>Black Yeasts Isolated from many extreme environments.</title>
        <authorList>
            <person name="Coleine C."/>
            <person name="Stajich J.E."/>
            <person name="Selbmann L."/>
        </authorList>
    </citation>
    <scope>NUCLEOTIDE SEQUENCE</scope>
    <source>
        <strain evidence="15">CCFEE 5810</strain>
    </source>
</reference>
<dbReference type="GO" id="GO:0004662">
    <property type="term" value="F:CAAX-protein geranylgeranyltransferase activity"/>
    <property type="evidence" value="ECO:0007669"/>
    <property type="project" value="UniProtKB-EC"/>
</dbReference>
<comment type="cofactor">
    <cofactor evidence="1">
        <name>Mg(2+)</name>
        <dbReference type="ChEBI" id="CHEBI:18420"/>
    </cofactor>
</comment>
<evidence type="ECO:0000256" key="6">
    <source>
        <dbReference type="ARBA" id="ARBA00022679"/>
    </source>
</evidence>
<evidence type="ECO:0000256" key="9">
    <source>
        <dbReference type="ARBA" id="ARBA00040965"/>
    </source>
</evidence>
<evidence type="ECO:0000256" key="5">
    <source>
        <dbReference type="ARBA" id="ARBA00022602"/>
    </source>
</evidence>
<evidence type="ECO:0000256" key="8">
    <source>
        <dbReference type="ARBA" id="ARBA00022842"/>
    </source>
</evidence>
<dbReference type="Gene3D" id="1.25.40.120">
    <property type="entry name" value="Protein prenylyltransferase"/>
    <property type="match status" value="1"/>
</dbReference>
<dbReference type="PANTHER" id="PTHR11129:SF1">
    <property type="entry name" value="PROTEIN FARNESYLTRANSFERASE_GERANYLGERANYLTRANSFERASE TYPE-1 SUBUNIT ALPHA"/>
    <property type="match status" value="1"/>
</dbReference>
<evidence type="ECO:0000256" key="4">
    <source>
        <dbReference type="ARBA" id="ARBA00012702"/>
    </source>
</evidence>
<evidence type="ECO:0000256" key="2">
    <source>
        <dbReference type="ARBA" id="ARBA00006734"/>
    </source>
</evidence>
<dbReference type="GO" id="GO:0004660">
    <property type="term" value="F:protein farnesyltransferase activity"/>
    <property type="evidence" value="ECO:0007669"/>
    <property type="project" value="UniProtKB-EC"/>
</dbReference>
<dbReference type="PANTHER" id="PTHR11129">
    <property type="entry name" value="PROTEIN FARNESYLTRANSFERASE ALPHA SUBUNIT/RAB GERANYLGERANYL TRANSFERASE ALPHA SUBUNIT"/>
    <property type="match status" value="1"/>
</dbReference>
<evidence type="ECO:0000256" key="14">
    <source>
        <dbReference type="SAM" id="MobiDB-lite"/>
    </source>
</evidence>
<evidence type="ECO:0000256" key="10">
    <source>
        <dbReference type="ARBA" id="ARBA00041392"/>
    </source>
</evidence>
<evidence type="ECO:0000313" key="16">
    <source>
        <dbReference type="Proteomes" id="UP001310594"/>
    </source>
</evidence>
<dbReference type="EMBL" id="JAVRQU010000017">
    <property type="protein sequence ID" value="KAK5693399.1"/>
    <property type="molecule type" value="Genomic_DNA"/>
</dbReference>
<evidence type="ECO:0000256" key="13">
    <source>
        <dbReference type="ARBA" id="ARBA00043219"/>
    </source>
</evidence>
<dbReference type="GO" id="GO:0005965">
    <property type="term" value="C:protein farnesyltransferase complex"/>
    <property type="evidence" value="ECO:0007669"/>
    <property type="project" value="TreeGrafter"/>
</dbReference>
<dbReference type="SUPFAM" id="SSF48439">
    <property type="entry name" value="Protein prenylyltransferase"/>
    <property type="match status" value="1"/>
</dbReference>
<evidence type="ECO:0000313" key="15">
    <source>
        <dbReference type="EMBL" id="KAK5693399.1"/>
    </source>
</evidence>
<keyword evidence="6 15" id="KW-0808">Transferase</keyword>
<dbReference type="Proteomes" id="UP001310594">
    <property type="component" value="Unassembled WGS sequence"/>
</dbReference>
<feature type="region of interest" description="Disordered" evidence="14">
    <location>
        <begin position="1"/>
        <end position="24"/>
    </location>
</feature>
<evidence type="ECO:0000256" key="1">
    <source>
        <dbReference type="ARBA" id="ARBA00001946"/>
    </source>
</evidence>
<dbReference type="PROSITE" id="PS51147">
    <property type="entry name" value="PFTA"/>
    <property type="match status" value="5"/>
</dbReference>
<evidence type="ECO:0000256" key="12">
    <source>
        <dbReference type="ARBA" id="ARBA00043086"/>
    </source>
</evidence>
<organism evidence="15 16">
    <name type="scientific">Elasticomyces elasticus</name>
    <dbReference type="NCBI Taxonomy" id="574655"/>
    <lineage>
        <taxon>Eukaryota</taxon>
        <taxon>Fungi</taxon>
        <taxon>Dikarya</taxon>
        <taxon>Ascomycota</taxon>
        <taxon>Pezizomycotina</taxon>
        <taxon>Dothideomycetes</taxon>
        <taxon>Dothideomycetidae</taxon>
        <taxon>Mycosphaerellales</taxon>
        <taxon>Teratosphaeriaceae</taxon>
        <taxon>Elasticomyces</taxon>
    </lineage>
</organism>
<dbReference type="GO" id="GO:0005953">
    <property type="term" value="C:CAAX-protein geranylgeranyltransferase complex"/>
    <property type="evidence" value="ECO:0007669"/>
    <property type="project" value="TreeGrafter"/>
</dbReference>
<protein>
    <recommendedName>
        <fullName evidence="9">Protein farnesyltransferase/geranylgeranyltransferase type-1 subunit alpha</fullName>
        <ecNumber evidence="4">2.5.1.58</ecNumber>
        <ecNumber evidence="3">2.5.1.59</ecNumber>
    </recommendedName>
    <alternativeName>
        <fullName evidence="12">CAAX farnesyltransferase subunit alpha</fullName>
    </alternativeName>
    <alternativeName>
        <fullName evidence="11">FTase-alpha</fullName>
    </alternativeName>
    <alternativeName>
        <fullName evidence="10">Ras proteins prenyltransferase subunit alpha</fullName>
    </alternativeName>
    <alternativeName>
        <fullName evidence="13">Type I protein geranyl-geranyltransferase subunit alpha</fullName>
    </alternativeName>
</protein>
<sequence>MGKYSSDPTWADLTPLPTDEGSSTHPLAQIAYSPDYEETMSYLRALMAANELSPRALELTEDLIDMNPAHYTVWLYRSKILFALESDLHEELEWLNETALAHQKNYQIWHHRNLIIDKLGSCEGEAEFVGRMLERDAKNYHVWSYRQWLVKRFNLWEEGELEFTEKMLKEDVRNNSAWNHRWFVVNGKVAGMGVGDPKIRAREIKFAEEAIKKVAQNQSPWNYLRGIVKRCGLPLSHLKGIAEQYASLEHPHSVRSSFALDLLAEILAEEEGGKEQAGRALDLLATRYDPVRKNYWAYRKSQLGMGELKQAVNVVA</sequence>
<dbReference type="EC" id="2.5.1.59" evidence="3"/>
<evidence type="ECO:0000256" key="7">
    <source>
        <dbReference type="ARBA" id="ARBA00022737"/>
    </source>
</evidence>
<dbReference type="EC" id="2.5.1.58" evidence="4"/>
<accession>A0AAN7W165</accession>
<comment type="caution">
    <text evidence="15">The sequence shown here is derived from an EMBL/GenBank/DDBJ whole genome shotgun (WGS) entry which is preliminary data.</text>
</comment>
<comment type="similarity">
    <text evidence="2">Belongs to the protein prenyltransferase subunit alpha family.</text>
</comment>
<evidence type="ECO:0000256" key="3">
    <source>
        <dbReference type="ARBA" id="ARBA00012700"/>
    </source>
</evidence>
<name>A0AAN7W165_9PEZI</name>
<dbReference type="InterPro" id="IPR002088">
    <property type="entry name" value="Prenyl_trans_a"/>
</dbReference>
<proteinExistence type="inferred from homology"/>
<gene>
    <name evidence="15" type="primary">RAM2</name>
    <name evidence="15" type="ORF">LTR97_009968</name>
</gene>
<dbReference type="AlphaFoldDB" id="A0AAN7W165"/>
<evidence type="ECO:0000256" key="11">
    <source>
        <dbReference type="ARBA" id="ARBA00042436"/>
    </source>
</evidence>
<dbReference type="Pfam" id="PF01239">
    <property type="entry name" value="PPTA"/>
    <property type="match status" value="5"/>
</dbReference>
<keyword evidence="8" id="KW-0460">Magnesium</keyword>
<keyword evidence="5" id="KW-0637">Prenyltransferase</keyword>